<proteinExistence type="predicted"/>
<comment type="caution">
    <text evidence="7">The sequence shown here is derived from an EMBL/GenBank/DDBJ whole genome shotgun (WGS) entry which is preliminary data.</text>
</comment>
<dbReference type="AlphaFoldDB" id="C0FXP5"/>
<evidence type="ECO:0000313" key="7">
    <source>
        <dbReference type="EMBL" id="EEG92666.1"/>
    </source>
</evidence>
<reference evidence="7 8" key="1">
    <citation type="submission" date="2009-02" db="EMBL/GenBank/DDBJ databases">
        <authorList>
            <person name="Fulton L."/>
            <person name="Clifton S."/>
            <person name="Fulton B."/>
            <person name="Xu J."/>
            <person name="Minx P."/>
            <person name="Pepin K.H."/>
            <person name="Johnson M."/>
            <person name="Bhonagiri V."/>
            <person name="Nash W.E."/>
            <person name="Mardis E.R."/>
            <person name="Wilson R.K."/>
        </authorList>
    </citation>
    <scope>NUCLEOTIDE SEQUENCE [LARGE SCALE GENOMIC DNA]</scope>
    <source>
        <strain evidence="7 8">DSM 16841</strain>
    </source>
</reference>
<evidence type="ECO:0000259" key="6">
    <source>
        <dbReference type="Pfam" id="PF08245"/>
    </source>
</evidence>
<keyword evidence="4" id="KW-0067">ATP-binding</keyword>
<comment type="pathway">
    <text evidence="1">Cell wall biogenesis; peptidoglycan biosynthesis.</text>
</comment>
<dbReference type="Pfam" id="PF01225">
    <property type="entry name" value="Mur_ligase"/>
    <property type="match status" value="1"/>
</dbReference>
<dbReference type="SUPFAM" id="SSF63418">
    <property type="entry name" value="MurE/MurF N-terminal domain"/>
    <property type="match status" value="1"/>
</dbReference>
<dbReference type="SUPFAM" id="SSF53623">
    <property type="entry name" value="MurD-like peptide ligases, catalytic domain"/>
    <property type="match status" value="1"/>
</dbReference>
<evidence type="ECO:0000313" key="8">
    <source>
        <dbReference type="Proteomes" id="UP000003561"/>
    </source>
</evidence>
<dbReference type="InterPro" id="IPR035911">
    <property type="entry name" value="MurE/MurF_N"/>
</dbReference>
<evidence type="ECO:0000256" key="1">
    <source>
        <dbReference type="ARBA" id="ARBA00004752"/>
    </source>
</evidence>
<evidence type="ECO:0000259" key="5">
    <source>
        <dbReference type="Pfam" id="PF01225"/>
    </source>
</evidence>
<dbReference type="InterPro" id="IPR000713">
    <property type="entry name" value="Mur_ligase_N"/>
</dbReference>
<sequence length="337" mass="37948">MQLLRSLLKQILYESVRGDDDRKITDICCHSEKVKEGSLFVCINGYRNNGHEYVPQAVEHGAAVLVVDDRYVIESRSGPVILTEHMKVNVYELIRDRNICVVAVRDTRKALSALSAAFFDHPAERMKMIGITGTNGKTTTAFLTAGILQEAGYRVGMIGTIESYDGRRRETVKNTTPESCEIHRLLSRMVENECDCCVMEVSSQGIALQRTADIFFDIGVFLNIEPDHIGKGEHATFSEYLYCKSRLMRQCGIGIVNQDDPNVDKILAGHTCEVENFSIRHPSDVMAEDEWYGMESGSLQSHFTVKREWRREDIVMQLPGQFNIYNALAAISVAGHF</sequence>
<dbReference type="eggNOG" id="COG0769">
    <property type="taxonomic scope" value="Bacteria"/>
</dbReference>
<gene>
    <name evidence="7" type="primary">murE</name>
    <name evidence="7" type="ORF">ROSEINA2194_03533</name>
</gene>
<dbReference type="PANTHER" id="PTHR23135">
    <property type="entry name" value="MUR LIGASE FAMILY MEMBER"/>
    <property type="match status" value="1"/>
</dbReference>
<organism evidence="7 8">
    <name type="scientific">Roseburia inulinivorans DSM 16841</name>
    <dbReference type="NCBI Taxonomy" id="622312"/>
    <lineage>
        <taxon>Bacteria</taxon>
        <taxon>Bacillati</taxon>
        <taxon>Bacillota</taxon>
        <taxon>Clostridia</taxon>
        <taxon>Lachnospirales</taxon>
        <taxon>Lachnospiraceae</taxon>
        <taxon>Roseburia</taxon>
    </lineage>
</organism>
<keyword evidence="2 7" id="KW-0436">Ligase</keyword>
<dbReference type="EMBL" id="ACFY01000147">
    <property type="protein sequence ID" value="EEG92666.1"/>
    <property type="molecule type" value="Genomic_DNA"/>
</dbReference>
<keyword evidence="3" id="KW-0547">Nucleotide-binding</keyword>
<dbReference type="InterPro" id="IPR013221">
    <property type="entry name" value="Mur_ligase_cen"/>
</dbReference>
<dbReference type="GO" id="GO:0005524">
    <property type="term" value="F:ATP binding"/>
    <property type="evidence" value="ECO:0007669"/>
    <property type="project" value="UniProtKB-KW"/>
</dbReference>
<dbReference type="Proteomes" id="UP000003561">
    <property type="component" value="Unassembled WGS sequence"/>
</dbReference>
<dbReference type="RefSeq" id="WP_007889482.1">
    <property type="nucleotide sequence ID" value="NZ_ACFY01000147.1"/>
</dbReference>
<name>C0FXP5_9FIRM</name>
<evidence type="ECO:0000256" key="2">
    <source>
        <dbReference type="ARBA" id="ARBA00022598"/>
    </source>
</evidence>
<protein>
    <submittedName>
        <fullName evidence="7">UDP-N-acetylmuramoyl-L-alanyl-D-glutamate--2, 6-diaminopimelate ligase</fullName>
    </submittedName>
</protein>
<feature type="domain" description="Mur ligase N-terminal catalytic" evidence="5">
    <location>
        <begin position="24"/>
        <end position="118"/>
    </location>
</feature>
<dbReference type="Gene3D" id="3.40.1190.10">
    <property type="entry name" value="Mur-like, catalytic domain"/>
    <property type="match status" value="1"/>
</dbReference>
<dbReference type="Gene3D" id="3.40.1390.10">
    <property type="entry name" value="MurE/MurF, N-terminal domain"/>
    <property type="match status" value="1"/>
</dbReference>
<dbReference type="InterPro" id="IPR018109">
    <property type="entry name" value="Folylpolyglutamate_synth_CS"/>
</dbReference>
<accession>C0FXP5</accession>
<evidence type="ECO:0000256" key="3">
    <source>
        <dbReference type="ARBA" id="ARBA00022741"/>
    </source>
</evidence>
<feature type="domain" description="Mur ligase central" evidence="6">
    <location>
        <begin position="131"/>
        <end position="334"/>
    </location>
</feature>
<dbReference type="InterPro" id="IPR036565">
    <property type="entry name" value="Mur-like_cat_sf"/>
</dbReference>
<dbReference type="GO" id="GO:0004326">
    <property type="term" value="F:tetrahydrofolylpolyglutamate synthase activity"/>
    <property type="evidence" value="ECO:0007669"/>
    <property type="project" value="InterPro"/>
</dbReference>
<reference evidence="7 8" key="2">
    <citation type="submission" date="2009-03" db="EMBL/GenBank/DDBJ databases">
        <title>Draft genome sequence of Roseburia inulinivorans (DSM 16841).</title>
        <authorList>
            <person name="Sudarsanam P."/>
            <person name="Ley R."/>
            <person name="Guruge J."/>
            <person name="Turnbaugh P.J."/>
            <person name="Mahowald M."/>
            <person name="Liep D."/>
            <person name="Gordon J."/>
        </authorList>
    </citation>
    <scope>NUCLEOTIDE SEQUENCE [LARGE SCALE GENOMIC DNA]</scope>
    <source>
        <strain evidence="7 8">DSM 16841</strain>
    </source>
</reference>
<dbReference type="Pfam" id="PF08245">
    <property type="entry name" value="Mur_ligase_M"/>
    <property type="match status" value="1"/>
</dbReference>
<evidence type="ECO:0000256" key="4">
    <source>
        <dbReference type="ARBA" id="ARBA00022840"/>
    </source>
</evidence>
<dbReference type="PROSITE" id="PS01011">
    <property type="entry name" value="FOLYLPOLYGLU_SYNT_1"/>
    <property type="match status" value="1"/>
</dbReference>
<dbReference type="PANTHER" id="PTHR23135:SF4">
    <property type="entry name" value="UDP-N-ACETYLMURAMOYL-L-ALANYL-D-GLUTAMATE--2,6-DIAMINOPIMELATE LIGASE MURE HOMOLOG, CHLOROPLASTIC"/>
    <property type="match status" value="1"/>
</dbReference>